<keyword evidence="2" id="KW-1185">Reference proteome</keyword>
<dbReference type="GO" id="GO:0005737">
    <property type="term" value="C:cytoplasm"/>
    <property type="evidence" value="ECO:0007669"/>
    <property type="project" value="TreeGrafter"/>
</dbReference>
<dbReference type="PANTHER" id="PTHR45808">
    <property type="entry name" value="RHO GTPASE-ACTIVATING PROTEIN 68F"/>
    <property type="match status" value="1"/>
</dbReference>
<evidence type="ECO:0000313" key="3">
    <source>
        <dbReference type="WBParaSite" id="jg24850"/>
    </source>
</evidence>
<evidence type="ECO:0000259" key="1">
    <source>
        <dbReference type="PROSITE" id="PS50238"/>
    </source>
</evidence>
<dbReference type="SMART" id="SM00516">
    <property type="entry name" value="SEC14"/>
    <property type="match status" value="1"/>
</dbReference>
<dbReference type="InterPro" id="IPR001251">
    <property type="entry name" value="CRAL-TRIO_dom"/>
</dbReference>
<dbReference type="CDD" id="cd00170">
    <property type="entry name" value="SEC14"/>
    <property type="match status" value="1"/>
</dbReference>
<dbReference type="WBParaSite" id="jg24850">
    <property type="protein sequence ID" value="jg24850"/>
    <property type="gene ID" value="jg24850"/>
</dbReference>
<dbReference type="GO" id="GO:0007264">
    <property type="term" value="P:small GTPase-mediated signal transduction"/>
    <property type="evidence" value="ECO:0007669"/>
    <property type="project" value="TreeGrafter"/>
</dbReference>
<reference evidence="3" key="1">
    <citation type="submission" date="2022-11" db="UniProtKB">
        <authorList>
            <consortium name="WormBaseParasite"/>
        </authorList>
    </citation>
    <scope>IDENTIFICATION</scope>
</reference>
<dbReference type="InterPro" id="IPR000198">
    <property type="entry name" value="RhoGAP_dom"/>
</dbReference>
<dbReference type="Gene3D" id="3.40.525.10">
    <property type="entry name" value="CRAL-TRIO lipid binding domain"/>
    <property type="match status" value="1"/>
</dbReference>
<dbReference type="Pfam" id="PF00620">
    <property type="entry name" value="RhoGAP"/>
    <property type="match status" value="2"/>
</dbReference>
<name>A0A915DYM2_9BILA</name>
<sequence length="410" mass="46566">MTSANEFIDQDGDGFADDDLLSPNDIAVDMRSMKESSSNAKSFLERDNFENELGSTSLDDPFGEDFTDISKHEIVDVFGEGDLAGRPVIVIYAYRFPSNKTFDHLKFLRYVQCTLDKVVELDYSIIYFHYGLRRNNKPPMNFLFKAYQIASNKFIRFVWKLFQPFISMKFQEKMHYVNSLKELTAISHLDHLNLPQPIIEYDQSICSSSKQAQTSAQTPSPPRPTQQFNVSLQFVLNHHPNCDVPPIVTELIDFLRSYGLDVEGIFRRSASVSVIKSLQQKIDLGEKIDFFGDPIFAGDVQKAVIHASVLLKTFLRSLGEPIITNRLYPELALLNGVSKEGRPDADGDKVLTEVAANSQVNLMDANNLSVVFGPNLTWPTDQQVPILQLNNLNNFCYTLIKHFEDIFNVR</sequence>
<dbReference type="InterPro" id="IPR036865">
    <property type="entry name" value="CRAL-TRIO_dom_sf"/>
</dbReference>
<dbReference type="Gene3D" id="1.10.555.10">
    <property type="entry name" value="Rho GTPase activation protein"/>
    <property type="match status" value="2"/>
</dbReference>
<proteinExistence type="predicted"/>
<dbReference type="AlphaFoldDB" id="A0A915DYM2"/>
<dbReference type="GO" id="GO:2001136">
    <property type="term" value="P:negative regulation of endocytic recycling"/>
    <property type="evidence" value="ECO:0007669"/>
    <property type="project" value="TreeGrafter"/>
</dbReference>
<dbReference type="Pfam" id="PF13716">
    <property type="entry name" value="CRAL_TRIO_2"/>
    <property type="match status" value="1"/>
</dbReference>
<dbReference type="SUPFAM" id="SSF48350">
    <property type="entry name" value="GTPase activation domain, GAP"/>
    <property type="match status" value="1"/>
</dbReference>
<dbReference type="Proteomes" id="UP000887574">
    <property type="component" value="Unplaced"/>
</dbReference>
<dbReference type="GO" id="GO:0005096">
    <property type="term" value="F:GTPase activator activity"/>
    <property type="evidence" value="ECO:0007669"/>
    <property type="project" value="TreeGrafter"/>
</dbReference>
<evidence type="ECO:0000313" key="2">
    <source>
        <dbReference type="Proteomes" id="UP000887574"/>
    </source>
</evidence>
<dbReference type="InterPro" id="IPR008936">
    <property type="entry name" value="Rho_GTPase_activation_prot"/>
</dbReference>
<organism evidence="2 3">
    <name type="scientific">Ditylenchus dipsaci</name>
    <dbReference type="NCBI Taxonomy" id="166011"/>
    <lineage>
        <taxon>Eukaryota</taxon>
        <taxon>Metazoa</taxon>
        <taxon>Ecdysozoa</taxon>
        <taxon>Nematoda</taxon>
        <taxon>Chromadorea</taxon>
        <taxon>Rhabditida</taxon>
        <taxon>Tylenchina</taxon>
        <taxon>Tylenchomorpha</taxon>
        <taxon>Sphaerularioidea</taxon>
        <taxon>Anguinidae</taxon>
        <taxon>Anguininae</taxon>
        <taxon>Ditylenchus</taxon>
    </lineage>
</organism>
<dbReference type="PROSITE" id="PS50238">
    <property type="entry name" value="RHOGAP"/>
    <property type="match status" value="1"/>
</dbReference>
<dbReference type="SUPFAM" id="SSF52087">
    <property type="entry name" value="CRAL/TRIO domain"/>
    <property type="match status" value="1"/>
</dbReference>
<dbReference type="SMART" id="SM00324">
    <property type="entry name" value="RhoGAP"/>
    <property type="match status" value="1"/>
</dbReference>
<dbReference type="PANTHER" id="PTHR45808:SF2">
    <property type="entry name" value="RHO GTPASE-ACTIVATING PROTEIN 68F"/>
    <property type="match status" value="1"/>
</dbReference>
<accession>A0A915DYM2</accession>
<feature type="domain" description="Rho-GAP" evidence="1">
    <location>
        <begin position="230"/>
        <end position="407"/>
    </location>
</feature>
<protein>
    <submittedName>
        <fullName evidence="3">Rho-GAP domain-containing protein</fullName>
    </submittedName>
</protein>